<name>A0A941AQ44_9BACI</name>
<dbReference type="EMBL" id="JAGKSQ010000005">
    <property type="protein sequence ID" value="MBP3952212.1"/>
    <property type="molecule type" value="Genomic_DNA"/>
</dbReference>
<dbReference type="RefSeq" id="WP_210597903.1">
    <property type="nucleotide sequence ID" value="NZ_JAGKSQ010000005.1"/>
</dbReference>
<evidence type="ECO:0000313" key="1">
    <source>
        <dbReference type="EMBL" id="MBP3952212.1"/>
    </source>
</evidence>
<gene>
    <name evidence="1" type="ORF">J7W16_13805</name>
</gene>
<dbReference type="Proteomes" id="UP000678228">
    <property type="component" value="Unassembled WGS sequence"/>
</dbReference>
<accession>A0A941AQ44</accession>
<keyword evidence="2" id="KW-1185">Reference proteome</keyword>
<evidence type="ECO:0000313" key="2">
    <source>
        <dbReference type="Proteomes" id="UP000678228"/>
    </source>
</evidence>
<dbReference type="AlphaFoldDB" id="A0A941AQ44"/>
<organism evidence="1 2">
    <name type="scientific">Halalkalibacter suaedae</name>
    <dbReference type="NCBI Taxonomy" id="2822140"/>
    <lineage>
        <taxon>Bacteria</taxon>
        <taxon>Bacillati</taxon>
        <taxon>Bacillota</taxon>
        <taxon>Bacilli</taxon>
        <taxon>Bacillales</taxon>
        <taxon>Bacillaceae</taxon>
        <taxon>Halalkalibacter</taxon>
    </lineage>
</organism>
<reference evidence="1" key="1">
    <citation type="submission" date="2021-03" db="EMBL/GenBank/DDBJ databases">
        <title>Bacillus suaedae sp. nov., isolated from Suaeda aralocaspica.</title>
        <authorList>
            <person name="Lei R.F.R."/>
        </authorList>
    </citation>
    <scope>NUCLEOTIDE SEQUENCE</scope>
    <source>
        <strain evidence="1">YZJH907-2</strain>
    </source>
</reference>
<proteinExistence type="predicted"/>
<sequence>MFFDKSLDWSNLDQDAFQILVKKAIYDLEKQNAVRALPRFLQTVYEEYRNIEQAKEMGVYPFEQSTAEIAAANLHMPIGTYEAFLDQARARIDMLLR</sequence>
<protein>
    <submittedName>
        <fullName evidence="1">Uncharacterized protein</fullName>
    </submittedName>
</protein>
<comment type="caution">
    <text evidence="1">The sequence shown here is derived from an EMBL/GenBank/DDBJ whole genome shotgun (WGS) entry which is preliminary data.</text>
</comment>